<organism evidence="1 2">
    <name type="scientific">Metabacillus hrfriensis</name>
    <dbReference type="NCBI Taxonomy" id="3048891"/>
    <lineage>
        <taxon>Bacteria</taxon>
        <taxon>Bacillati</taxon>
        <taxon>Bacillota</taxon>
        <taxon>Bacilli</taxon>
        <taxon>Bacillales</taxon>
        <taxon>Bacillaceae</taxon>
        <taxon>Metabacillus</taxon>
    </lineage>
</organism>
<keyword evidence="2" id="KW-1185">Reference proteome</keyword>
<dbReference type="EMBL" id="CP126116">
    <property type="protein sequence ID" value="WHZ58260.1"/>
    <property type="molecule type" value="Genomic_DNA"/>
</dbReference>
<sequence>MSNYDKNKKRSKEEADDAARGGCMLPGCIDFFIIPLQVGILGYQFINMI</sequence>
<protein>
    <submittedName>
        <fullName evidence="1">Uncharacterized protein</fullName>
    </submittedName>
</protein>
<reference evidence="2" key="1">
    <citation type="journal article" date="2025" name="Aquaculture">
        <title>Assessment of the bioflocculant production and safety properties of Metabacillus hrfriensis sp. nov. based on phenotypic and whole-genome sequencing analysis.</title>
        <authorList>
            <person name="Zhang R."/>
            <person name="Zhao Z."/>
            <person name="Luo L."/>
            <person name="Wang S."/>
            <person name="Guo K."/>
            <person name="Xu W."/>
        </authorList>
    </citation>
    <scope>NUCLEOTIDE SEQUENCE [LARGE SCALE GENOMIC DNA]</scope>
    <source>
        <strain evidence="2">CT-WN-B3</strain>
    </source>
</reference>
<proteinExistence type="predicted"/>
<evidence type="ECO:0000313" key="1">
    <source>
        <dbReference type="EMBL" id="WHZ58260.1"/>
    </source>
</evidence>
<name>A0ACD4RCM8_9BACI</name>
<gene>
    <name evidence="1" type="ORF">QLQ22_02485</name>
</gene>
<dbReference type="Proteomes" id="UP001226091">
    <property type="component" value="Chromosome"/>
</dbReference>
<evidence type="ECO:0000313" key="2">
    <source>
        <dbReference type="Proteomes" id="UP001226091"/>
    </source>
</evidence>
<accession>A0ACD4RCM8</accession>